<dbReference type="PANTHER" id="PTHR11825:SF44">
    <property type="entry name" value="BRANCHED-CHAIN-AMINO-ACID AMINOTRANSFERASE"/>
    <property type="match status" value="1"/>
</dbReference>
<dbReference type="GO" id="GO:0004084">
    <property type="term" value="F:branched-chain-amino-acid transaminase activity"/>
    <property type="evidence" value="ECO:0007669"/>
    <property type="project" value="InterPro"/>
</dbReference>
<protein>
    <recommendedName>
        <fullName evidence="4">Probable branched-chain-amino-acid aminotransferase</fullName>
    </recommendedName>
</protein>
<proteinExistence type="inferred from homology"/>
<comment type="function">
    <text evidence="2">Acts on leucine, isoleucine and valine.</text>
</comment>
<dbReference type="Proteomes" id="UP000241209">
    <property type="component" value="Unassembled WGS sequence"/>
</dbReference>
<dbReference type="Gene3D" id="3.20.10.10">
    <property type="entry name" value="D-amino Acid Aminotransferase, subunit A, domain 2"/>
    <property type="match status" value="1"/>
</dbReference>
<dbReference type="Gene3D" id="3.30.470.10">
    <property type="match status" value="1"/>
</dbReference>
<dbReference type="OrthoDB" id="9804984at2"/>
<evidence type="ECO:0000256" key="5">
    <source>
        <dbReference type="ARBA" id="ARBA00022576"/>
    </source>
</evidence>
<evidence type="ECO:0000313" key="10">
    <source>
        <dbReference type="EMBL" id="PTI29052.1"/>
    </source>
</evidence>
<gene>
    <name evidence="10" type="ORF">BU072_09620</name>
</gene>
<keyword evidence="7 10" id="KW-0808">Transferase</keyword>
<comment type="similarity">
    <text evidence="3">Belongs to the class-IV pyridoxal-phosphate-dependent aminotransferase family.</text>
</comment>
<dbReference type="PANTHER" id="PTHR11825">
    <property type="entry name" value="SUBGROUP IIII AMINOTRANSFERASE"/>
    <property type="match status" value="1"/>
</dbReference>
<dbReference type="Pfam" id="PF01063">
    <property type="entry name" value="Aminotran_4"/>
    <property type="match status" value="1"/>
</dbReference>
<evidence type="ECO:0000256" key="8">
    <source>
        <dbReference type="ARBA" id="ARBA00022898"/>
    </source>
</evidence>
<dbReference type="InterPro" id="IPR036038">
    <property type="entry name" value="Aminotransferase-like"/>
</dbReference>
<keyword evidence="5 10" id="KW-0032">Aminotransferase</keyword>
<evidence type="ECO:0000256" key="2">
    <source>
        <dbReference type="ARBA" id="ARBA00003109"/>
    </source>
</evidence>
<comment type="cofactor">
    <cofactor evidence="1">
        <name>pyridoxal 5'-phosphate</name>
        <dbReference type="ChEBI" id="CHEBI:597326"/>
    </cofactor>
</comment>
<name>A0A2T4PS00_9STAP</name>
<dbReference type="STRING" id="1167632.GCA_000286335_02551"/>
<evidence type="ECO:0000256" key="1">
    <source>
        <dbReference type="ARBA" id="ARBA00001933"/>
    </source>
</evidence>
<dbReference type="SUPFAM" id="SSF56752">
    <property type="entry name" value="D-aminoacid aminotransferase-like PLP-dependent enzymes"/>
    <property type="match status" value="1"/>
</dbReference>
<dbReference type="GO" id="GO:0008652">
    <property type="term" value="P:amino acid biosynthetic process"/>
    <property type="evidence" value="ECO:0007669"/>
    <property type="project" value="UniProtKB-KW"/>
</dbReference>
<evidence type="ECO:0000256" key="9">
    <source>
        <dbReference type="ARBA" id="ARBA00023304"/>
    </source>
</evidence>
<reference evidence="10 11" key="1">
    <citation type="journal article" date="2016" name="Front. Microbiol.">
        <title>Comprehensive Phylogenetic Analysis of Bovine Non-aureus Staphylococci Species Based on Whole-Genome Sequencing.</title>
        <authorList>
            <person name="Naushad S."/>
            <person name="Barkema H.W."/>
            <person name="Luby C."/>
            <person name="Condas L.A."/>
            <person name="Nobrega D.B."/>
            <person name="Carson D.A."/>
            <person name="De Buck J."/>
        </authorList>
    </citation>
    <scope>NUCLEOTIDE SEQUENCE [LARGE SCALE GENOMIC DNA]</scope>
    <source>
        <strain evidence="10 11">SNUC 2204</strain>
    </source>
</reference>
<dbReference type="NCBIfam" id="TIGR01123">
    <property type="entry name" value="ilvE_II"/>
    <property type="match status" value="1"/>
</dbReference>
<dbReference type="InterPro" id="IPR001544">
    <property type="entry name" value="Aminotrans_IV"/>
</dbReference>
<evidence type="ECO:0000313" key="11">
    <source>
        <dbReference type="Proteomes" id="UP000241209"/>
    </source>
</evidence>
<dbReference type="InterPro" id="IPR043132">
    <property type="entry name" value="BCAT-like_C"/>
</dbReference>
<dbReference type="NCBIfam" id="NF009897">
    <property type="entry name" value="PRK13357.1"/>
    <property type="match status" value="1"/>
</dbReference>
<evidence type="ECO:0000256" key="3">
    <source>
        <dbReference type="ARBA" id="ARBA00009320"/>
    </source>
</evidence>
<evidence type="ECO:0000256" key="4">
    <source>
        <dbReference type="ARBA" id="ARBA00014472"/>
    </source>
</evidence>
<dbReference type="PIRSF" id="PIRSF006468">
    <property type="entry name" value="BCAT1"/>
    <property type="match status" value="1"/>
</dbReference>
<comment type="caution">
    <text evidence="10">The sequence shown here is derived from an EMBL/GenBank/DDBJ whole genome shotgun (WGS) entry which is preliminary data.</text>
</comment>
<organism evidence="10 11">
    <name type="scientific">Mammaliicoccus vitulinus</name>
    <dbReference type="NCBI Taxonomy" id="71237"/>
    <lineage>
        <taxon>Bacteria</taxon>
        <taxon>Bacillati</taxon>
        <taxon>Bacillota</taxon>
        <taxon>Bacilli</taxon>
        <taxon>Bacillales</taxon>
        <taxon>Staphylococcaceae</taxon>
        <taxon>Mammaliicoccus</taxon>
    </lineage>
</organism>
<keyword evidence="6" id="KW-0028">Amino-acid biosynthesis</keyword>
<sequence>MENKSSRKSAAVETLDEGESPFGHQFGNKMLIMSYDSAKGWSSPHIKPYAPITISPSAQCLHYGQTVFEDMKAYIIKHSIHIFKPQEHLEKFNLSLKRIEMPEVEVESVLLGLNQLLNQEQQLFEENHNHSIYIRTFMYASESKLGVSKSDTYEFIAFLSPLTSNTKCHIPEPIKVYVEDNYVKSVPGGAGYTQYGGNYASTYAATSMATQLGYDQVLWLDGIKRSYIEDIGNMNVFFVINQQIITPELNGSIVPGVTRQSIIELARELGYQIEERKIGIEEISERYKEGSLTEIFCTDTLHSLTPVSEIKYKSDTLIINNHKTGPITQHLFKTYSFIQNKTLPDIRNWNYSIQREPTTI</sequence>
<keyword evidence="9" id="KW-0100">Branched-chain amino acid biosynthesis</keyword>
<dbReference type="AlphaFoldDB" id="A0A2T4PS00"/>
<dbReference type="GO" id="GO:0009082">
    <property type="term" value="P:branched-chain amino acid biosynthetic process"/>
    <property type="evidence" value="ECO:0007669"/>
    <property type="project" value="UniProtKB-KW"/>
</dbReference>
<dbReference type="GeneID" id="64116061"/>
<accession>A0A2T4PS00</accession>
<evidence type="ECO:0000256" key="6">
    <source>
        <dbReference type="ARBA" id="ARBA00022605"/>
    </source>
</evidence>
<evidence type="ECO:0000256" key="7">
    <source>
        <dbReference type="ARBA" id="ARBA00022679"/>
    </source>
</evidence>
<keyword evidence="8" id="KW-0663">Pyridoxal phosphate</keyword>
<dbReference type="InterPro" id="IPR005786">
    <property type="entry name" value="B_amino_transII"/>
</dbReference>
<dbReference type="EMBL" id="PZFK01000019">
    <property type="protein sequence ID" value="PTI29052.1"/>
    <property type="molecule type" value="Genomic_DNA"/>
</dbReference>
<dbReference type="InterPro" id="IPR043131">
    <property type="entry name" value="BCAT-like_N"/>
</dbReference>
<dbReference type="RefSeq" id="WP_107536471.1">
    <property type="nucleotide sequence ID" value="NZ_BMDF01000002.1"/>
</dbReference>